<sequence length="99" mass="10865">MEYVLNVTGNKTVAFSYLKTKLNQHFELWNIFGAGSAMVYPNFLAVVAENTHPVQRPQSLGIFRFWRDFGYVAGAVAAGVFSDLFGLGTVIIGTAMLTV</sequence>
<protein>
    <recommendedName>
        <fullName evidence="4">MFS transporter</fullName>
    </recommendedName>
</protein>
<evidence type="ECO:0008006" key="4">
    <source>
        <dbReference type="Google" id="ProtNLM"/>
    </source>
</evidence>
<dbReference type="RefSeq" id="WP_206073110.1">
    <property type="nucleotide sequence ID" value="NZ_LVWA01000012.1"/>
</dbReference>
<keyword evidence="3" id="KW-1185">Reference proteome</keyword>
<gene>
    <name evidence="2" type="ORF">A3841_05080</name>
</gene>
<dbReference type="EMBL" id="LVWA01000012">
    <property type="protein sequence ID" value="OKL38531.1"/>
    <property type="molecule type" value="Genomic_DNA"/>
</dbReference>
<organism evidence="2 3">
    <name type="scientific">Pontibacter flavimaris</name>
    <dbReference type="NCBI Taxonomy" id="1797110"/>
    <lineage>
        <taxon>Bacteria</taxon>
        <taxon>Pseudomonadati</taxon>
        <taxon>Bacteroidota</taxon>
        <taxon>Cytophagia</taxon>
        <taxon>Cytophagales</taxon>
        <taxon>Hymenobacteraceae</taxon>
        <taxon>Pontibacter</taxon>
    </lineage>
</organism>
<accession>A0A1Q5P8M3</accession>
<evidence type="ECO:0000313" key="3">
    <source>
        <dbReference type="Proteomes" id="UP000186551"/>
    </source>
</evidence>
<keyword evidence="1" id="KW-1133">Transmembrane helix</keyword>
<evidence type="ECO:0000256" key="1">
    <source>
        <dbReference type="SAM" id="Phobius"/>
    </source>
</evidence>
<name>A0A1Q5P8M3_9BACT</name>
<dbReference type="STRING" id="1797110.A3841_05080"/>
<dbReference type="Proteomes" id="UP000186551">
    <property type="component" value="Unassembled WGS sequence"/>
</dbReference>
<reference evidence="2 3" key="1">
    <citation type="submission" date="2016-03" db="EMBL/GenBank/DDBJ databases">
        <title>Genome sequence of Pontibacter sp. nov., of the family cytophagaceae, isolated from marine sediment of the Yellow Sea, China.</title>
        <authorList>
            <person name="Zhang G."/>
            <person name="Zhang R."/>
        </authorList>
    </citation>
    <scope>NUCLEOTIDE SEQUENCE [LARGE SCALE GENOMIC DNA]</scope>
    <source>
        <strain evidence="2 3">S10-8</strain>
    </source>
</reference>
<dbReference type="InterPro" id="IPR036259">
    <property type="entry name" value="MFS_trans_sf"/>
</dbReference>
<proteinExistence type="predicted"/>
<comment type="caution">
    <text evidence="2">The sequence shown here is derived from an EMBL/GenBank/DDBJ whole genome shotgun (WGS) entry which is preliminary data.</text>
</comment>
<dbReference type="Gene3D" id="1.20.1250.20">
    <property type="entry name" value="MFS general substrate transporter like domains"/>
    <property type="match status" value="1"/>
</dbReference>
<evidence type="ECO:0000313" key="2">
    <source>
        <dbReference type="EMBL" id="OKL38531.1"/>
    </source>
</evidence>
<feature type="transmembrane region" description="Helical" evidence="1">
    <location>
        <begin position="28"/>
        <end position="48"/>
    </location>
</feature>
<dbReference type="AlphaFoldDB" id="A0A1Q5P8M3"/>
<keyword evidence="1" id="KW-0472">Membrane</keyword>
<keyword evidence="1" id="KW-0812">Transmembrane</keyword>
<feature type="transmembrane region" description="Helical" evidence="1">
    <location>
        <begin position="69"/>
        <end position="97"/>
    </location>
</feature>
<dbReference type="SUPFAM" id="SSF103473">
    <property type="entry name" value="MFS general substrate transporter"/>
    <property type="match status" value="1"/>
</dbReference>